<evidence type="ECO:0000256" key="1">
    <source>
        <dbReference type="SAM" id="MobiDB-lite"/>
    </source>
</evidence>
<dbReference type="InterPro" id="IPR027417">
    <property type="entry name" value="P-loop_NTPase"/>
</dbReference>
<reference evidence="2" key="1">
    <citation type="submission" date="2019-02" db="EMBL/GenBank/DDBJ databases">
        <authorList>
            <person name="Gruber-Vodicka R. H."/>
            <person name="Seah K. B. B."/>
        </authorList>
    </citation>
    <scope>NUCLEOTIDE SEQUENCE</scope>
    <source>
        <strain evidence="2">BECK_BZ126</strain>
    </source>
</reference>
<dbReference type="InterPro" id="IPR008868">
    <property type="entry name" value="TniB"/>
</dbReference>
<feature type="region of interest" description="Disordered" evidence="1">
    <location>
        <begin position="1"/>
        <end position="38"/>
    </location>
</feature>
<protein>
    <submittedName>
        <fullName evidence="2">TniB protein</fullName>
    </submittedName>
</protein>
<dbReference type="Gene3D" id="3.40.50.300">
    <property type="entry name" value="P-loop containing nucleotide triphosphate hydrolases"/>
    <property type="match status" value="1"/>
</dbReference>
<gene>
    <name evidence="2" type="ORF">BECKTC1821F_GA0114240_11193</name>
</gene>
<organism evidence="2">
    <name type="scientific">Candidatus Kentrum sp. TC</name>
    <dbReference type="NCBI Taxonomy" id="2126339"/>
    <lineage>
        <taxon>Bacteria</taxon>
        <taxon>Pseudomonadati</taxon>
        <taxon>Pseudomonadota</taxon>
        <taxon>Gammaproteobacteria</taxon>
        <taxon>Candidatus Kentrum</taxon>
    </lineage>
</organism>
<accession>A0A451AE49</accession>
<dbReference type="AlphaFoldDB" id="A0A451AE49"/>
<dbReference type="Pfam" id="PF05621">
    <property type="entry name" value="TniB"/>
    <property type="match status" value="1"/>
</dbReference>
<sequence length="570" mass="63823">MSIATELSRRRRWRSCGGNATHGPRRDTKRGNNDTKRNGGCNPYEKLVLVVLAARGKCEQGGIRERLDPKVATLLPREVLITAIQRLEHIQTVAVDVKDRVAYRIADRAYKAWIAETKDQFSIVRGERAILMGDLALSRFAVIDRELRGIGEPEWIFEFLFRDRGKWRRLVRVSQLFEACREAATRDEIASAGFSYLNSILRRIPATVSQRRHAGADRIGVYEITVPEIHFVGFDRILGVVIPDVMGGTPDAIRRCWRDTGRPPLVLISTPKKREFLANYFRNEIFQAIILDANDVKNITLADEPGRALLDGMASQVDLAALSPFQTAGPVSDMFYGRTEELTLLLASLERPNQKNHAVVGPRRVGKTSLLHKVRAELRARKGWDTVYIDVSSFGTVSDPTERLHAFFQALLDKLDIPGAGTPQGFLAAMGDAYGGNRKSRLAIFVDEVDDLLETHARDGQDRLPRTIRTMISEFDVKVVLVGYKTLYFQMHNEKSALFNMSDRLPLAALDGGERRGPDPGPAEQRGGDLAGRRPWHLRKDRPLPELHPDLLPPPVGATARPTVAPHYLG</sequence>
<proteinExistence type="predicted"/>
<feature type="compositionally biased region" description="Basic and acidic residues" evidence="1">
    <location>
        <begin position="24"/>
        <end position="37"/>
    </location>
</feature>
<dbReference type="GO" id="GO:0016887">
    <property type="term" value="F:ATP hydrolysis activity"/>
    <property type="evidence" value="ECO:0007669"/>
    <property type="project" value="InterPro"/>
</dbReference>
<evidence type="ECO:0000313" key="2">
    <source>
        <dbReference type="EMBL" id="VFK64264.1"/>
    </source>
</evidence>
<dbReference type="EMBL" id="CAADFW010000119">
    <property type="protein sequence ID" value="VFK64264.1"/>
    <property type="molecule type" value="Genomic_DNA"/>
</dbReference>
<name>A0A451AE49_9GAMM</name>
<dbReference type="SUPFAM" id="SSF52540">
    <property type="entry name" value="P-loop containing nucleoside triphosphate hydrolases"/>
    <property type="match status" value="1"/>
</dbReference>
<feature type="region of interest" description="Disordered" evidence="1">
    <location>
        <begin position="510"/>
        <end position="570"/>
    </location>
</feature>